<dbReference type="RefSeq" id="XP_028482735.1">
    <property type="nucleotide sequence ID" value="XM_028631322.1"/>
</dbReference>
<dbReference type="STRING" id="264951.A0A443HMT5"/>
<feature type="region of interest" description="Disordered" evidence="2">
    <location>
        <begin position="37"/>
        <end position="60"/>
    </location>
</feature>
<evidence type="ECO:0000259" key="3">
    <source>
        <dbReference type="PROSITE" id="PS51502"/>
    </source>
</evidence>
<dbReference type="VEuPathDB" id="FungiDB:C8Q69DRAFT_477468"/>
<evidence type="ECO:0000313" key="4">
    <source>
        <dbReference type="EMBL" id="RWQ93090.1"/>
    </source>
</evidence>
<dbReference type="InterPro" id="IPR013097">
    <property type="entry name" value="Dabb"/>
</dbReference>
<accession>A0A443HMT5</accession>
<dbReference type="SMART" id="SM00886">
    <property type="entry name" value="Dabb"/>
    <property type="match status" value="1"/>
</dbReference>
<name>A0A443HMT5_BYSSP</name>
<proteinExistence type="predicted"/>
<dbReference type="PROSITE" id="PS51502">
    <property type="entry name" value="S_R_A_B_BARREL"/>
    <property type="match status" value="1"/>
</dbReference>
<comment type="caution">
    <text evidence="4">The sequence shown here is derived from an EMBL/GenBank/DDBJ whole genome shotgun (WGS) entry which is preliminary data.</text>
</comment>
<evidence type="ECO:0000256" key="1">
    <source>
        <dbReference type="ARBA" id="ARBA00011738"/>
    </source>
</evidence>
<dbReference type="Pfam" id="PF07876">
    <property type="entry name" value="Dabb"/>
    <property type="match status" value="1"/>
</dbReference>
<dbReference type="PANTHER" id="PTHR33178:SF10">
    <property type="entry name" value="STRESS-RESPONSE A_B BARREL DOMAIN-CONTAINING PROTEIN"/>
    <property type="match status" value="1"/>
</dbReference>
<reference evidence="4 5" key="1">
    <citation type="journal article" date="2018" name="Front. Microbiol.">
        <title>Genomic and genetic insights into a cosmopolitan fungus, Paecilomyces variotii (Eurotiales).</title>
        <authorList>
            <person name="Urquhart A.S."/>
            <person name="Mondo S.J."/>
            <person name="Makela M.R."/>
            <person name="Hane J.K."/>
            <person name="Wiebenga A."/>
            <person name="He G."/>
            <person name="Mihaltcheva S."/>
            <person name="Pangilinan J."/>
            <person name="Lipzen A."/>
            <person name="Barry K."/>
            <person name="de Vries R.P."/>
            <person name="Grigoriev I.V."/>
            <person name="Idnurm A."/>
        </authorList>
    </citation>
    <scope>NUCLEOTIDE SEQUENCE [LARGE SCALE GENOMIC DNA]</scope>
    <source>
        <strain evidence="4 5">CBS 101075</strain>
    </source>
</reference>
<gene>
    <name evidence="4" type="ORF">C8Q69DRAFT_477468</name>
</gene>
<dbReference type="SUPFAM" id="SSF54909">
    <property type="entry name" value="Dimeric alpha+beta barrel"/>
    <property type="match status" value="1"/>
</dbReference>
<dbReference type="EMBL" id="RCNU01000011">
    <property type="protein sequence ID" value="RWQ93090.1"/>
    <property type="molecule type" value="Genomic_DNA"/>
</dbReference>
<keyword evidence="5" id="KW-1185">Reference proteome</keyword>
<comment type="subunit">
    <text evidence="1">Homodimer.</text>
</comment>
<dbReference type="InterPro" id="IPR011008">
    <property type="entry name" value="Dimeric_a/b-barrel"/>
</dbReference>
<feature type="domain" description="Stress-response A/B barrel" evidence="3">
    <location>
        <begin position="3"/>
        <end position="105"/>
    </location>
</feature>
<dbReference type="AlphaFoldDB" id="A0A443HMT5"/>
<protein>
    <submittedName>
        <fullName evidence="4">Stress responsive A/B barrel domain protein</fullName>
    </submittedName>
</protein>
<dbReference type="GeneID" id="39600599"/>
<evidence type="ECO:0000313" key="5">
    <source>
        <dbReference type="Proteomes" id="UP000283841"/>
    </source>
</evidence>
<evidence type="ECO:0000256" key="2">
    <source>
        <dbReference type="SAM" id="MobiDB-lite"/>
    </source>
</evidence>
<dbReference type="PANTHER" id="PTHR33178">
    <property type="match status" value="1"/>
</dbReference>
<dbReference type="InterPro" id="IPR044662">
    <property type="entry name" value="HS1/DABB1-like"/>
</dbReference>
<dbReference type="Gene3D" id="3.30.70.100">
    <property type="match status" value="1"/>
</dbReference>
<dbReference type="Proteomes" id="UP000283841">
    <property type="component" value="Unassembled WGS sequence"/>
</dbReference>
<sequence length="110" mass="12195">MAIVHIVMFQFKPDASEATIQDVVDRMLSLKDQCIHPTTNKPYIKSSAGGKQTSPEGKSGGFTHIFVEEFETEEDRDYYTLKDPAHLAFANSLGAVVEKVQVVDFTPGVF</sequence>
<organism evidence="4 5">
    <name type="scientific">Byssochlamys spectabilis</name>
    <name type="common">Paecilomyces variotii</name>
    <dbReference type="NCBI Taxonomy" id="264951"/>
    <lineage>
        <taxon>Eukaryota</taxon>
        <taxon>Fungi</taxon>
        <taxon>Dikarya</taxon>
        <taxon>Ascomycota</taxon>
        <taxon>Pezizomycotina</taxon>
        <taxon>Eurotiomycetes</taxon>
        <taxon>Eurotiomycetidae</taxon>
        <taxon>Eurotiales</taxon>
        <taxon>Thermoascaceae</taxon>
        <taxon>Paecilomyces</taxon>
    </lineage>
</organism>